<organism evidence="1 2">
    <name type="scientific">Sclerotinia nivalis</name>
    <dbReference type="NCBI Taxonomy" id="352851"/>
    <lineage>
        <taxon>Eukaryota</taxon>
        <taxon>Fungi</taxon>
        <taxon>Dikarya</taxon>
        <taxon>Ascomycota</taxon>
        <taxon>Pezizomycotina</taxon>
        <taxon>Leotiomycetes</taxon>
        <taxon>Helotiales</taxon>
        <taxon>Sclerotiniaceae</taxon>
        <taxon>Sclerotinia</taxon>
    </lineage>
</organism>
<dbReference type="Proteomes" id="UP001152300">
    <property type="component" value="Unassembled WGS sequence"/>
</dbReference>
<reference evidence="1" key="1">
    <citation type="submission" date="2022-11" db="EMBL/GenBank/DDBJ databases">
        <title>Genome Resource of Sclerotinia nivalis Strain SnTB1, a Plant Pathogen Isolated from American Ginseng.</title>
        <authorList>
            <person name="Fan S."/>
        </authorList>
    </citation>
    <scope>NUCLEOTIDE SEQUENCE</scope>
    <source>
        <strain evidence="1">SnTB1</strain>
    </source>
</reference>
<dbReference type="AlphaFoldDB" id="A0A9X0AB91"/>
<gene>
    <name evidence="1" type="ORF">OCU04_011998</name>
</gene>
<protein>
    <submittedName>
        <fullName evidence="1">Uncharacterized protein</fullName>
    </submittedName>
</protein>
<accession>A0A9X0AB91</accession>
<comment type="caution">
    <text evidence="1">The sequence shown here is derived from an EMBL/GenBank/DDBJ whole genome shotgun (WGS) entry which is preliminary data.</text>
</comment>
<dbReference type="OrthoDB" id="3478386at2759"/>
<dbReference type="EMBL" id="JAPEIS010000015">
    <property type="protein sequence ID" value="KAJ8059018.1"/>
    <property type="molecule type" value="Genomic_DNA"/>
</dbReference>
<keyword evidence="2" id="KW-1185">Reference proteome</keyword>
<evidence type="ECO:0000313" key="1">
    <source>
        <dbReference type="EMBL" id="KAJ8059018.1"/>
    </source>
</evidence>
<name>A0A9X0AB91_9HELO</name>
<sequence length="96" mass="11500">MWVDELVEFEGKQARVMRYMHYWNSKEGEEEFKTGSGFVTEAGETKNIFSDWVEGLKAEGMLGMKEVHCKFEIIHWKFWEYTSEEEREMAEMDAEE</sequence>
<evidence type="ECO:0000313" key="2">
    <source>
        <dbReference type="Proteomes" id="UP001152300"/>
    </source>
</evidence>
<proteinExistence type="predicted"/>